<dbReference type="EMBL" id="MN739815">
    <property type="protein sequence ID" value="QHT27201.1"/>
    <property type="molecule type" value="Genomic_DNA"/>
</dbReference>
<accession>A0A6C0EF37</accession>
<sequence length="197" mass="23234">MPIKEKKSRKKNIVKDEFNHQVDAVEKITENTKPPKSSLKEIERKVLKVNFPDHTFKNELYQFIYNEQIIKSIDNNDKIYIKTIKERLGRALGIHTIVKDFNTLITLYDKSNENLPRGQILDRLLQFYEILVDMGLTLIHNFLYILDNKKILDQAIPSLADAIELTSPIIYDLKKKFEDEVHREFTFTNTELDILKL</sequence>
<protein>
    <submittedName>
        <fullName evidence="1">Uncharacterized protein</fullName>
    </submittedName>
</protein>
<name>A0A6C0EF37_9ZZZZ</name>
<evidence type="ECO:0000313" key="1">
    <source>
        <dbReference type="EMBL" id="QHT27201.1"/>
    </source>
</evidence>
<reference evidence="1" key="1">
    <citation type="journal article" date="2020" name="Nature">
        <title>Giant virus diversity and host interactions through global metagenomics.</title>
        <authorList>
            <person name="Schulz F."/>
            <person name="Roux S."/>
            <person name="Paez-Espino D."/>
            <person name="Jungbluth S."/>
            <person name="Walsh D.A."/>
            <person name="Denef V.J."/>
            <person name="McMahon K.D."/>
            <person name="Konstantinidis K.T."/>
            <person name="Eloe-Fadrosh E.A."/>
            <person name="Kyrpides N.C."/>
            <person name="Woyke T."/>
        </authorList>
    </citation>
    <scope>NUCLEOTIDE SEQUENCE</scope>
    <source>
        <strain evidence="1">GVMAG-M-3300023179-2</strain>
    </source>
</reference>
<proteinExistence type="predicted"/>
<dbReference type="AlphaFoldDB" id="A0A6C0EF37"/>
<organism evidence="1">
    <name type="scientific">viral metagenome</name>
    <dbReference type="NCBI Taxonomy" id="1070528"/>
    <lineage>
        <taxon>unclassified sequences</taxon>
        <taxon>metagenomes</taxon>
        <taxon>organismal metagenomes</taxon>
    </lineage>
</organism>